<dbReference type="PANTHER" id="PTHR38758">
    <property type="entry name" value="PUTATIVE-RELATED"/>
    <property type="match status" value="1"/>
</dbReference>
<feature type="compositionally biased region" description="Low complexity" evidence="1">
    <location>
        <begin position="885"/>
        <end position="902"/>
    </location>
</feature>
<dbReference type="GeneID" id="92511703"/>
<accession>A0A836GAV8</accession>
<dbReference type="PANTHER" id="PTHR38758:SF1">
    <property type="entry name" value="PROTEIN, PUTATIVE-RELATED"/>
    <property type="match status" value="1"/>
</dbReference>
<evidence type="ECO:0000259" key="2">
    <source>
        <dbReference type="Pfam" id="PF24945"/>
    </source>
</evidence>
<protein>
    <recommendedName>
        <fullName evidence="2">DUF7759 domain-containing protein</fullName>
    </recommendedName>
</protein>
<proteinExistence type="predicted"/>
<dbReference type="EMBL" id="JAFEUZ010000031">
    <property type="protein sequence ID" value="KAG5471496.1"/>
    <property type="molecule type" value="Genomic_DNA"/>
</dbReference>
<feature type="compositionally biased region" description="Low complexity" evidence="1">
    <location>
        <begin position="565"/>
        <end position="575"/>
    </location>
</feature>
<dbReference type="InterPro" id="IPR056661">
    <property type="entry name" value="DUF7759"/>
</dbReference>
<comment type="caution">
    <text evidence="3">The sequence shown here is derived from an EMBL/GenBank/DDBJ whole genome shotgun (WGS) entry which is preliminary data.</text>
</comment>
<feature type="region of interest" description="Disordered" evidence="1">
    <location>
        <begin position="622"/>
        <end position="644"/>
    </location>
</feature>
<dbReference type="Proteomes" id="UP000673552">
    <property type="component" value="Unassembled WGS sequence"/>
</dbReference>
<dbReference type="RefSeq" id="XP_067176470.1">
    <property type="nucleotide sequence ID" value="XM_067319191.1"/>
</dbReference>
<feature type="compositionally biased region" description="Pro residues" evidence="1">
    <location>
        <begin position="31"/>
        <end position="42"/>
    </location>
</feature>
<reference evidence="4" key="2">
    <citation type="journal article" date="2021" name="Sci. Data">
        <title>Chromosome-scale genome sequencing, assembly and annotation of six genomes from subfamily Leishmaniinae.</title>
        <authorList>
            <person name="Almutairi H."/>
            <person name="Urbaniak M.D."/>
            <person name="Bates M.D."/>
            <person name="Jariyapan N."/>
            <person name="Kwakye-Nuako G."/>
            <person name="Thomaz Soccol V."/>
            <person name="Al-Salem W.S."/>
            <person name="Dillon R.J."/>
            <person name="Bates P.A."/>
            <person name="Gatherer D."/>
        </authorList>
    </citation>
    <scope>NUCLEOTIDE SEQUENCE [LARGE SCALE GENOMIC DNA]</scope>
</reference>
<evidence type="ECO:0000313" key="4">
    <source>
        <dbReference type="Proteomes" id="UP000673552"/>
    </source>
</evidence>
<feature type="region of interest" description="Disordered" evidence="1">
    <location>
        <begin position="437"/>
        <end position="462"/>
    </location>
</feature>
<dbReference type="OrthoDB" id="273923at2759"/>
<feature type="region of interest" description="Disordered" evidence="1">
    <location>
        <begin position="547"/>
        <end position="575"/>
    </location>
</feature>
<sequence length="1317" mass="136413">MAPRRSRVKRLRLTGATPRLEAPPTAAPHAPVAPPVAPPPTATAPAAKPPTSLEPPVATSGQPEVASADPAATAARGPVVEEAPATAAHNYAPASAARSAESAALVQETRATVMLTHVAAAASAVTAGEAVAPATPAPAVPSVKSARAAIRAHRGRLRAKRRAAAALARKAKHLRDTTPAAPRDICSSPLPQPPVSTPALETAPVEAVEAPPAEPTSAVSETAIAQAFTFPDLRKPAAVITEAPSPAVPAAMTTAHRATISRIPKKRRLFAEVDASVAGETAAAPPLTVKAETPQVPSDAAVAPSDAVEYAVRTRPVEKAPSPAPPATATTTVEEVAEKACPVADAPPAPAAARRMATHRISKKYTKGAAAKLTRSGSDLVSAVAIPEATPAVAAAVTESVPSRCAAAFAREKPAVPTAPVSAALPVELPQRVASLTPQSTAPETTVAAAAAPSGRPTMSRATKKKKRFFVEMDEPPTTGATPLIPRTVATPAEACTAVTVNGAEVVATKAAEVPTAPTVNTAPIPPAAAGAVAEVAATKATATRAMARRRSMKRERLPPQAAVAEALASEPTAPTPAAARLEEAPAPLTEAAQATKVAAPGAPSGEVAMTAEPLLQVEVATPPAPQRKQHSSKAQSSKKKARRLTAAAIRRREIAAYNRIPKRFRPPRVPRSVFSRPPAEPEGTPVPTDAPVTTADVDAMEATEVLQPAVVSTTQTESMGDARMTGTETKIPAVLDAVEEAPAVEGTQSPLGAHNASAASAVEPAVVVTETTESVVPFTALAEEPRRMSQARMATKSSKTRMAPSPYKSFFTVSEEVPNADRIEPVATAAATEATTASVEAQPAAPHSHAVMEAAESSPDVRGSGVMVEAESTGVEEEAVARQSALSAESEAAPATAALEAGSTEALQPMADDRPTATEETALEEVDEPHVGKASLSSESAAIQAPASAHSQKKVVRVTNVRDMLKAIRKAKRAGKRGHAKKRLGDESSSQHITSTITSPVDEVVSAEASSLAAKAKEPAETNNADVDASPQQEAQAVASAEETEAFSATEPPPVVRTRGAEAPSVEMGTDMNAEETTATPEVTGARWAAAEDKEATQPPEALPRAEVHVPPAQAEVSGNAKGPLLHTFSSPSPARRQAAKDKIKKHAKRAAERLSMRQTYTLPAAAPVAAAYAPANPTNSPAMKTAHAAAELTVPTAEKEPAAEFVSRAALVLPSGNVVMESFTDDEMVLRRTALDNSWDVGLRFDWQERTLAISSFPTFETADKRAAHPFVQRFKSKPRWLLKEVNETSAAHMKRALDSMNRSLTARFVFRHLR</sequence>
<feature type="compositionally biased region" description="Basic residues" evidence="1">
    <location>
        <begin position="1"/>
        <end position="12"/>
    </location>
</feature>
<organism evidence="3 4">
    <name type="scientific">Leishmania martiniquensis</name>
    <dbReference type="NCBI Taxonomy" id="1580590"/>
    <lineage>
        <taxon>Eukaryota</taxon>
        <taxon>Discoba</taxon>
        <taxon>Euglenozoa</taxon>
        <taxon>Kinetoplastea</taxon>
        <taxon>Metakinetoplastina</taxon>
        <taxon>Trypanosomatida</taxon>
        <taxon>Trypanosomatidae</taxon>
        <taxon>Leishmaniinae</taxon>
        <taxon>Leishmania</taxon>
    </lineage>
</organism>
<gene>
    <name evidence="3" type="ORF">LSCM1_01589</name>
</gene>
<evidence type="ECO:0000256" key="1">
    <source>
        <dbReference type="SAM" id="MobiDB-lite"/>
    </source>
</evidence>
<feature type="region of interest" description="Disordered" evidence="1">
    <location>
        <begin position="1117"/>
        <end position="1138"/>
    </location>
</feature>
<evidence type="ECO:0000313" key="3">
    <source>
        <dbReference type="EMBL" id="KAG5471496.1"/>
    </source>
</evidence>
<dbReference type="KEGG" id="lmat:92511703"/>
<feature type="compositionally biased region" description="Basic residues" evidence="1">
    <location>
        <begin position="971"/>
        <end position="983"/>
    </location>
</feature>
<feature type="region of interest" description="Disordered" evidence="1">
    <location>
        <begin position="668"/>
        <end position="692"/>
    </location>
</feature>
<feature type="region of interest" description="Disordered" evidence="1">
    <location>
        <begin position="884"/>
        <end position="957"/>
    </location>
</feature>
<feature type="compositionally biased region" description="Low complexity" evidence="1">
    <location>
        <begin position="1030"/>
        <end position="1051"/>
    </location>
</feature>
<feature type="domain" description="DUF7759" evidence="2">
    <location>
        <begin position="1210"/>
        <end position="1314"/>
    </location>
</feature>
<feature type="region of interest" description="Disordered" evidence="1">
    <location>
        <begin position="170"/>
        <end position="219"/>
    </location>
</feature>
<feature type="compositionally biased region" description="Basic residues" evidence="1">
    <location>
        <begin position="628"/>
        <end position="644"/>
    </location>
</feature>
<feature type="compositionally biased region" description="Low complexity" evidence="1">
    <location>
        <begin position="989"/>
        <end position="1015"/>
    </location>
</feature>
<dbReference type="Pfam" id="PF24945">
    <property type="entry name" value="DUF7759"/>
    <property type="match status" value="1"/>
</dbReference>
<feature type="region of interest" description="Disordered" evidence="1">
    <location>
        <begin position="971"/>
        <end position="1067"/>
    </location>
</feature>
<feature type="region of interest" description="Disordered" evidence="1">
    <location>
        <begin position="1"/>
        <end position="81"/>
    </location>
</feature>
<reference evidence="4" key="1">
    <citation type="journal article" date="2021" name="Microbiol. Resour. Announc.">
        <title>LGAAP: Leishmaniinae Genome Assembly and Annotation Pipeline.</title>
        <authorList>
            <person name="Almutairi H."/>
            <person name="Urbaniak M.D."/>
            <person name="Bates M.D."/>
            <person name="Jariyapan N."/>
            <person name="Kwakye-Nuako G."/>
            <person name="Thomaz-Soccol V."/>
            <person name="Al-Salem W.S."/>
            <person name="Dillon R.J."/>
            <person name="Bates P.A."/>
            <person name="Gatherer D."/>
        </authorList>
    </citation>
    <scope>NUCLEOTIDE SEQUENCE [LARGE SCALE GENOMIC DNA]</scope>
</reference>
<feature type="compositionally biased region" description="Low complexity" evidence="1">
    <location>
        <begin position="198"/>
        <end position="219"/>
    </location>
</feature>
<name>A0A836GAV8_9TRYP</name>
<keyword evidence="4" id="KW-1185">Reference proteome</keyword>